<dbReference type="AlphaFoldDB" id="A0A5S6Q652"/>
<proteinExistence type="predicted"/>
<dbReference type="InterPro" id="IPR043502">
    <property type="entry name" value="DNA/RNA_pol_sf"/>
</dbReference>
<dbReference type="WBParaSite" id="TMUE_1000002766.1">
    <property type="protein sequence ID" value="TMUE_1000002766.1"/>
    <property type="gene ID" value="WBGene00289460"/>
</dbReference>
<evidence type="ECO:0000313" key="1">
    <source>
        <dbReference type="Proteomes" id="UP000046395"/>
    </source>
</evidence>
<dbReference type="PANTHER" id="PTHR37984:SF5">
    <property type="entry name" value="PROTEIN NYNRIN-LIKE"/>
    <property type="match status" value="1"/>
</dbReference>
<dbReference type="InterPro" id="IPR043128">
    <property type="entry name" value="Rev_trsase/Diguanyl_cyclase"/>
</dbReference>
<organism evidence="1 2">
    <name type="scientific">Trichuris muris</name>
    <name type="common">Mouse whipworm</name>
    <dbReference type="NCBI Taxonomy" id="70415"/>
    <lineage>
        <taxon>Eukaryota</taxon>
        <taxon>Metazoa</taxon>
        <taxon>Ecdysozoa</taxon>
        <taxon>Nematoda</taxon>
        <taxon>Enoplea</taxon>
        <taxon>Dorylaimia</taxon>
        <taxon>Trichinellida</taxon>
        <taxon>Trichuridae</taxon>
        <taxon>Trichuris</taxon>
    </lineage>
</organism>
<dbReference type="Gene3D" id="3.10.10.10">
    <property type="entry name" value="HIV Type 1 Reverse Transcriptase, subunit A, domain 1"/>
    <property type="match status" value="1"/>
</dbReference>
<accession>A0A5S6Q652</accession>
<dbReference type="PANTHER" id="PTHR37984">
    <property type="entry name" value="PROTEIN CBG26694"/>
    <property type="match status" value="1"/>
</dbReference>
<sequence>MADKDELSKVLAAMAKQQEQQHQMLEALRLLISSRGEPERSSAPSFPAYDKTTERWSTYIGRLEQHFEANRITDNAQKRAYFLSWIGNECSELLQRLFGREDFGQQSYECLVAALTEHWASKTHIVAARFQFNQTKMKPGQSYADWIADLRGVAQDCHYVCDNPKCTAAFVDGLIRDMIILHTPHEQVRTTALQYANPSLYQVINIVQSFEASQSSMATIKGGSSVSWPEVHRVGKNSCFPRRHQAPRANEKDRRVRSCPSCWIQHTRSRCPMRKAICRKCKKVGHIAIVCLSEAAVPASARSKFTQHQDKVKLVASEVCPETDVDRSDGKWSCDSVRGRYRSYMLYDWIACVRETEISNLPNGCNLFGIDGIDAFDFEVSVAFPPFGKQYTLRVGSVEASPVVLSSAEESQRSQLGVRNLEDKYKSLFSPGLGRCLSFHAHLQLKAGVLPWFFKARSIPFACIDVVKKEIDHLTESGIWIPVKSSACAAPVVVVPLSTRSIRICGDFKLSVNSQLEVEHYPIPRIEEIFHKLGKGQAFTKIDLADAYLQIDSDDESKIFMVVNTPFGLYQYQHLPFGDIPGCVAYLDDIIATGANESEHLNNLDSLL</sequence>
<evidence type="ECO:0000313" key="2">
    <source>
        <dbReference type="WBParaSite" id="TMUE_1000002766.1"/>
    </source>
</evidence>
<name>A0A5S6Q652_TRIMR</name>
<dbReference type="CDD" id="cd01647">
    <property type="entry name" value="RT_LTR"/>
    <property type="match status" value="1"/>
</dbReference>
<protein>
    <submittedName>
        <fullName evidence="2">Reverse transcriptase domain-containing protein</fullName>
    </submittedName>
</protein>
<dbReference type="SUPFAM" id="SSF56672">
    <property type="entry name" value="DNA/RNA polymerases"/>
    <property type="match status" value="1"/>
</dbReference>
<reference evidence="2" key="1">
    <citation type="submission" date="2019-12" db="UniProtKB">
        <authorList>
            <consortium name="WormBaseParasite"/>
        </authorList>
    </citation>
    <scope>IDENTIFICATION</scope>
</reference>
<dbReference type="InterPro" id="IPR050951">
    <property type="entry name" value="Retrovirus_Pol_polyprotein"/>
</dbReference>
<dbReference type="Proteomes" id="UP000046395">
    <property type="component" value="Unassembled WGS sequence"/>
</dbReference>
<keyword evidence="1" id="KW-1185">Reference proteome</keyword>
<dbReference type="STRING" id="70415.A0A5S6Q652"/>
<dbReference type="Gene3D" id="3.30.70.270">
    <property type="match status" value="1"/>
</dbReference>